<keyword evidence="14" id="KW-1185">Reference proteome</keyword>
<protein>
    <recommendedName>
        <fullName evidence="7">sn-1-specific diacylglycerol lipase ABHD11</fullName>
        <ecNumber evidence="3">3.1.1.116</ecNumber>
    </recommendedName>
    <alternativeName>
        <fullName evidence="4">Alpha/beta hydrolase domain-containing protein 11</fullName>
    </alternativeName>
</protein>
<dbReference type="AlphaFoldDB" id="A0A8C9HC06"/>
<evidence type="ECO:0000313" key="14">
    <source>
        <dbReference type="Proteomes" id="UP000694416"/>
    </source>
</evidence>
<keyword evidence="2" id="KW-0378">Hydrolase</keyword>
<evidence type="ECO:0000256" key="1">
    <source>
        <dbReference type="ARBA" id="ARBA00008645"/>
    </source>
</evidence>
<evidence type="ECO:0000256" key="5">
    <source>
        <dbReference type="ARBA" id="ARBA00043667"/>
    </source>
</evidence>
<feature type="domain" description="AB hydrolase-1" evidence="12">
    <location>
        <begin position="10"/>
        <end position="58"/>
    </location>
</feature>
<reference evidence="13" key="1">
    <citation type="submission" date="2025-08" db="UniProtKB">
        <authorList>
            <consortium name="Ensembl"/>
        </authorList>
    </citation>
    <scope>IDENTIFICATION</scope>
</reference>
<dbReference type="SUPFAM" id="SSF53474">
    <property type="entry name" value="alpha/beta-Hydrolases"/>
    <property type="match status" value="1"/>
</dbReference>
<reference evidence="13" key="2">
    <citation type="submission" date="2025-09" db="UniProtKB">
        <authorList>
            <consortium name="Ensembl"/>
        </authorList>
    </citation>
    <scope>IDENTIFICATION</scope>
</reference>
<sequence length="78" mass="8934">IHKRTGTFLNHGNSKHTNSMKYDNMEDDILNVLNELKIKKCCIVGFSLGGKVSMYLAQPRTYIDFVIAHAYIIDIVYI</sequence>
<dbReference type="InterPro" id="IPR029058">
    <property type="entry name" value="AB_hydrolase_fold"/>
</dbReference>
<dbReference type="EC" id="3.1.1.116" evidence="3"/>
<dbReference type="PANTHER" id="PTHR46118:SF4">
    <property type="entry name" value="PROTEIN ABHD11"/>
    <property type="match status" value="1"/>
</dbReference>
<evidence type="ECO:0000256" key="4">
    <source>
        <dbReference type="ARBA" id="ARBA00042703"/>
    </source>
</evidence>
<comment type="catalytic activity">
    <reaction evidence="6">
        <text>a 1,3-diacyl-sn-glycerol + H2O = a 1-acyl-sn-glycerol + a fatty acid + H(+)</text>
        <dbReference type="Rhea" id="RHEA:38503"/>
        <dbReference type="ChEBI" id="CHEBI:15377"/>
        <dbReference type="ChEBI" id="CHEBI:15378"/>
        <dbReference type="ChEBI" id="CHEBI:28868"/>
        <dbReference type="ChEBI" id="CHEBI:64683"/>
        <dbReference type="ChEBI" id="CHEBI:77272"/>
    </reaction>
</comment>
<comment type="catalytic activity">
    <reaction evidence="8">
        <text>1-octadecanoyl-2-(4Z,7Z,10Z,13Z,16Z,19Z-docosahexaenoyl)-sn-glycerol + H2O = 2-(4Z,7Z,10Z,13Z,16Z,19Z-docosahexaenoyl)-glycerol + octadecanoate + H(+)</text>
        <dbReference type="Rhea" id="RHEA:77107"/>
        <dbReference type="ChEBI" id="CHEBI:15377"/>
        <dbReference type="ChEBI" id="CHEBI:15378"/>
        <dbReference type="ChEBI" id="CHEBI:25629"/>
        <dbReference type="ChEBI" id="CHEBI:77129"/>
        <dbReference type="ChEBI" id="CHEBI:186738"/>
    </reaction>
</comment>
<dbReference type="Ensembl" id="ENSPTET00000026496.1">
    <property type="protein sequence ID" value="ENSPTEP00000018013.1"/>
    <property type="gene ID" value="ENSPTEG00000019492.1"/>
</dbReference>
<evidence type="ECO:0000256" key="10">
    <source>
        <dbReference type="ARBA" id="ARBA00048513"/>
    </source>
</evidence>
<dbReference type="InterPro" id="IPR000073">
    <property type="entry name" value="AB_hydrolase_1"/>
</dbReference>
<dbReference type="GO" id="GO:0052689">
    <property type="term" value="F:carboxylic ester hydrolase activity"/>
    <property type="evidence" value="ECO:0007669"/>
    <property type="project" value="TreeGrafter"/>
</dbReference>
<dbReference type="Pfam" id="PF00561">
    <property type="entry name" value="Abhydrolase_1"/>
    <property type="match status" value="1"/>
</dbReference>
<evidence type="ECO:0000313" key="13">
    <source>
        <dbReference type="Ensembl" id="ENSPTEP00000018013.1"/>
    </source>
</evidence>
<comment type="similarity">
    <text evidence="1">Belongs to the AB hydrolase superfamily.</text>
</comment>
<evidence type="ECO:0000256" key="11">
    <source>
        <dbReference type="ARBA" id="ARBA00048919"/>
    </source>
</evidence>
<dbReference type="Gene3D" id="3.40.50.1820">
    <property type="entry name" value="alpha/beta hydrolase"/>
    <property type="match status" value="1"/>
</dbReference>
<comment type="catalytic activity">
    <reaction evidence="11">
        <text>1-octadecanoyl-2-(5Z,8Z,11Z,14Z-eicosatetraenoyl)-sn-glycerol + H2O = 2-(5Z,8Z,11Z,14Z-eicosatetraenoyl)-glycerol + octadecanoate + H(+)</text>
        <dbReference type="Rhea" id="RHEA:38507"/>
        <dbReference type="ChEBI" id="CHEBI:15377"/>
        <dbReference type="ChEBI" id="CHEBI:15378"/>
        <dbReference type="ChEBI" id="CHEBI:25629"/>
        <dbReference type="ChEBI" id="CHEBI:52392"/>
        <dbReference type="ChEBI" id="CHEBI:75728"/>
    </reaction>
</comment>
<comment type="catalytic activity">
    <reaction evidence="9">
        <text>1,2-didecanoylglycerol + H2O = decanoylglycerol + decanoate + H(+)</text>
        <dbReference type="Rhea" id="RHEA:48596"/>
        <dbReference type="ChEBI" id="CHEBI:11152"/>
        <dbReference type="ChEBI" id="CHEBI:15377"/>
        <dbReference type="ChEBI" id="CHEBI:15378"/>
        <dbReference type="ChEBI" id="CHEBI:27689"/>
        <dbReference type="ChEBI" id="CHEBI:90605"/>
    </reaction>
</comment>
<comment type="catalytic activity">
    <reaction evidence="10">
        <text>1-octadecanoyl-2-(9Z-octadecenoyl)-sn-glycerol + H2O = 2-(9Z-octadecenoyl)-glycerol + octadecanoate + H(+)</text>
        <dbReference type="Rhea" id="RHEA:77103"/>
        <dbReference type="ChEBI" id="CHEBI:15377"/>
        <dbReference type="ChEBI" id="CHEBI:15378"/>
        <dbReference type="ChEBI" id="CHEBI:25629"/>
        <dbReference type="ChEBI" id="CHEBI:73990"/>
        <dbReference type="ChEBI" id="CHEBI:75468"/>
    </reaction>
</comment>
<evidence type="ECO:0000256" key="9">
    <source>
        <dbReference type="ARBA" id="ARBA00048504"/>
    </source>
</evidence>
<accession>A0A8C9HC06</accession>
<evidence type="ECO:0000256" key="8">
    <source>
        <dbReference type="ARBA" id="ARBA00048283"/>
    </source>
</evidence>
<name>A0A8C9HC06_9PRIM</name>
<dbReference type="Proteomes" id="UP000694416">
    <property type="component" value="Unplaced"/>
</dbReference>
<evidence type="ECO:0000256" key="3">
    <source>
        <dbReference type="ARBA" id="ARBA00026104"/>
    </source>
</evidence>
<evidence type="ECO:0000259" key="12">
    <source>
        <dbReference type="Pfam" id="PF00561"/>
    </source>
</evidence>
<evidence type="ECO:0000256" key="6">
    <source>
        <dbReference type="ARBA" id="ARBA00043742"/>
    </source>
</evidence>
<evidence type="ECO:0000256" key="2">
    <source>
        <dbReference type="ARBA" id="ARBA00022801"/>
    </source>
</evidence>
<organism evidence="13 14">
    <name type="scientific">Piliocolobus tephrosceles</name>
    <name type="common">Ugandan red Colobus</name>
    <dbReference type="NCBI Taxonomy" id="591936"/>
    <lineage>
        <taxon>Eukaryota</taxon>
        <taxon>Metazoa</taxon>
        <taxon>Chordata</taxon>
        <taxon>Craniata</taxon>
        <taxon>Vertebrata</taxon>
        <taxon>Euteleostomi</taxon>
        <taxon>Mammalia</taxon>
        <taxon>Eutheria</taxon>
        <taxon>Euarchontoglires</taxon>
        <taxon>Primates</taxon>
        <taxon>Haplorrhini</taxon>
        <taxon>Catarrhini</taxon>
        <taxon>Cercopithecidae</taxon>
        <taxon>Colobinae</taxon>
        <taxon>Piliocolobus</taxon>
    </lineage>
</organism>
<comment type="catalytic activity">
    <reaction evidence="5">
        <text>a 1,2-diacyl-sn-glycerol + H2O = a 2-acylglycerol + a fatty acid + H(+)</text>
        <dbReference type="Rhea" id="RHEA:33275"/>
        <dbReference type="ChEBI" id="CHEBI:15377"/>
        <dbReference type="ChEBI" id="CHEBI:15378"/>
        <dbReference type="ChEBI" id="CHEBI:17389"/>
        <dbReference type="ChEBI" id="CHEBI:17815"/>
        <dbReference type="ChEBI" id="CHEBI:28868"/>
        <dbReference type="EC" id="3.1.1.116"/>
    </reaction>
</comment>
<evidence type="ECO:0000256" key="7">
    <source>
        <dbReference type="ARBA" id="ARBA00044064"/>
    </source>
</evidence>
<proteinExistence type="inferred from homology"/>
<dbReference type="PANTHER" id="PTHR46118">
    <property type="entry name" value="PROTEIN ABHD11"/>
    <property type="match status" value="1"/>
</dbReference>